<dbReference type="STRING" id="1123384.AJ81_08055"/>
<dbReference type="AlphaFoldDB" id="A0A0X1KSH2"/>
<feature type="binding site" evidence="2">
    <location>
        <position position="92"/>
    </location>
    <ligand>
        <name>substrate</name>
    </ligand>
</feature>
<gene>
    <name evidence="4" type="ORF">AJ81_08055</name>
</gene>
<dbReference type="InterPro" id="IPR029058">
    <property type="entry name" value="AB_hydrolase_fold"/>
</dbReference>
<dbReference type="PANTHER" id="PTHR40111:SF1">
    <property type="entry name" value="CEPHALOSPORIN-C DEACETYLASE"/>
    <property type="match status" value="1"/>
</dbReference>
<proteinExistence type="predicted"/>
<dbReference type="Pfam" id="PF05448">
    <property type="entry name" value="AXE1"/>
    <property type="match status" value="1"/>
</dbReference>
<dbReference type="PaxDb" id="1123384-AJ81_08055"/>
<dbReference type="GO" id="GO:0005976">
    <property type="term" value="P:polysaccharide metabolic process"/>
    <property type="evidence" value="ECO:0007669"/>
    <property type="project" value="TreeGrafter"/>
</dbReference>
<dbReference type="OrthoDB" id="9770528at2"/>
<dbReference type="SUPFAM" id="SSF53474">
    <property type="entry name" value="alpha/beta-Hydrolases"/>
    <property type="match status" value="1"/>
</dbReference>
<evidence type="ECO:0000313" key="4">
    <source>
        <dbReference type="EMBL" id="AJC74134.1"/>
    </source>
</evidence>
<feature type="active site" description="Charge relay system" evidence="1">
    <location>
        <position position="273"/>
    </location>
</feature>
<evidence type="ECO:0000313" key="5">
    <source>
        <dbReference type="Proteomes" id="UP000077469"/>
    </source>
</evidence>
<reference evidence="4 5" key="1">
    <citation type="submission" date="2014-01" db="EMBL/GenBank/DDBJ databases">
        <title>Genome sequencing of Thermotog hypogea.</title>
        <authorList>
            <person name="Zhang X."/>
            <person name="Alvare G."/>
            <person name="Fristensky B."/>
            <person name="Chen L."/>
            <person name="Suen T."/>
            <person name="Chen Q."/>
            <person name="Ma K."/>
        </authorList>
    </citation>
    <scope>NUCLEOTIDE SEQUENCE [LARGE SCALE GENOMIC DNA]</scope>
    <source>
        <strain evidence="4 5">DSM 11164</strain>
    </source>
</reference>
<feature type="active site" description="Nucleophile" evidence="1">
    <location>
        <position position="187"/>
    </location>
</feature>
<feature type="domain" description="Acetyl xylan esterase" evidence="3">
    <location>
        <begin position="1"/>
        <end position="319"/>
    </location>
</feature>
<organism evidence="4 5">
    <name type="scientific">Pseudothermotoga hypogea DSM 11164 = NBRC 106472</name>
    <dbReference type="NCBI Taxonomy" id="1123384"/>
    <lineage>
        <taxon>Bacteria</taxon>
        <taxon>Thermotogati</taxon>
        <taxon>Thermotogota</taxon>
        <taxon>Thermotogae</taxon>
        <taxon>Thermotogales</taxon>
        <taxon>Thermotogaceae</taxon>
        <taxon>Pseudothermotoga</taxon>
    </lineage>
</organism>
<dbReference type="Proteomes" id="UP000077469">
    <property type="component" value="Chromosome"/>
</dbReference>
<dbReference type="GO" id="GO:0052689">
    <property type="term" value="F:carboxylic ester hydrolase activity"/>
    <property type="evidence" value="ECO:0007669"/>
    <property type="project" value="TreeGrafter"/>
</dbReference>
<evidence type="ECO:0000256" key="2">
    <source>
        <dbReference type="PIRSR" id="PIRSR639069-2"/>
    </source>
</evidence>
<protein>
    <submittedName>
        <fullName evidence="4">Acetyl xylan esterase</fullName>
    </submittedName>
</protein>
<sequence>MAQYDLPLEQLRQYLPERKEEPDFDDFWRETISESLGRFEPPVFEEVDSGLKLLKTYDVTFSGYMGQKIKAWFIVPKDLKDELPCVVEFVGYGGGRGFPHDWLLYVCANFVHLVMDTRSQGSSWLKGDTPDYEPSHGPQYPGFMTRGILDPRTYYYRRVFTDAVMAVQSVAFLPGVDAKRIAVAGTSQGGGIALATAALAQGVKGLICDVPFLCHFERAVKLVDSMPYAEISSYCKVHPEQTETVFKTLSYFDGVNFAVRAKCPALFSVALMDDICPPSTIFAAYNYYAGPKRIEVYPFAGHEGGGSYHTRLKIQFLQEIFSLREV</sequence>
<dbReference type="RefSeq" id="WP_031505024.1">
    <property type="nucleotide sequence ID" value="NC_022795.1"/>
</dbReference>
<evidence type="ECO:0000259" key="3">
    <source>
        <dbReference type="Pfam" id="PF05448"/>
    </source>
</evidence>
<dbReference type="KEGG" id="phy:AJ81_08055"/>
<accession>A0A0X1KSH2</accession>
<dbReference type="EMBL" id="CP007141">
    <property type="protein sequence ID" value="AJC74134.1"/>
    <property type="molecule type" value="Genomic_DNA"/>
</dbReference>
<dbReference type="PANTHER" id="PTHR40111">
    <property type="entry name" value="CEPHALOSPORIN-C DEACETYLASE"/>
    <property type="match status" value="1"/>
</dbReference>
<feature type="active site" description="Charge relay system" evidence="1">
    <location>
        <position position="302"/>
    </location>
</feature>
<dbReference type="InterPro" id="IPR008391">
    <property type="entry name" value="AXE1_dom"/>
</dbReference>
<dbReference type="InterPro" id="IPR039069">
    <property type="entry name" value="CE7"/>
</dbReference>
<dbReference type="Gene3D" id="3.40.50.1820">
    <property type="entry name" value="alpha/beta hydrolase"/>
    <property type="match status" value="1"/>
</dbReference>
<dbReference type="PATRIC" id="fig|1123384.7.peg.1614"/>
<name>A0A0X1KSH2_9THEM</name>
<evidence type="ECO:0000256" key="1">
    <source>
        <dbReference type="PIRSR" id="PIRSR639069-1"/>
    </source>
</evidence>
<keyword evidence="5" id="KW-1185">Reference proteome</keyword>